<dbReference type="GO" id="GO:0042171">
    <property type="term" value="F:lysophosphatidic acid acyltransferase activity"/>
    <property type="evidence" value="ECO:0007669"/>
    <property type="project" value="TreeGrafter"/>
</dbReference>
<accession>A0A2T3N9V0</accession>
<dbReference type="GO" id="GO:0052689">
    <property type="term" value="F:carboxylic ester hydrolase activity"/>
    <property type="evidence" value="ECO:0007669"/>
    <property type="project" value="TreeGrafter"/>
</dbReference>
<dbReference type="GO" id="GO:0006654">
    <property type="term" value="P:phosphatidic acid biosynthetic process"/>
    <property type="evidence" value="ECO:0007669"/>
    <property type="project" value="TreeGrafter"/>
</dbReference>
<feature type="domain" description="AB hydrolase-1" evidence="1">
    <location>
        <begin position="23"/>
        <end position="247"/>
    </location>
</feature>
<dbReference type="SUPFAM" id="SSF53474">
    <property type="entry name" value="alpha/beta-Hydrolases"/>
    <property type="match status" value="1"/>
</dbReference>
<dbReference type="AlphaFoldDB" id="A0A2T3N9V0"/>
<dbReference type="GO" id="GO:0055088">
    <property type="term" value="P:lipid homeostasis"/>
    <property type="evidence" value="ECO:0007669"/>
    <property type="project" value="TreeGrafter"/>
</dbReference>
<dbReference type="EMBL" id="PYMB01000011">
    <property type="protein sequence ID" value="PSW10254.1"/>
    <property type="molecule type" value="Genomic_DNA"/>
</dbReference>
<dbReference type="Gene3D" id="3.40.50.1820">
    <property type="entry name" value="alpha/beta hydrolase"/>
    <property type="match status" value="1"/>
</dbReference>
<dbReference type="InterPro" id="IPR029058">
    <property type="entry name" value="AB_hydrolase_fold"/>
</dbReference>
<evidence type="ECO:0000313" key="2">
    <source>
        <dbReference type="EMBL" id="PSW10254.1"/>
    </source>
</evidence>
<dbReference type="OrthoDB" id="9806902at2"/>
<gene>
    <name evidence="2" type="ORF">C9J01_18755</name>
</gene>
<dbReference type="RefSeq" id="WP_107299669.1">
    <property type="nucleotide sequence ID" value="NZ_PYMB01000011.1"/>
</dbReference>
<evidence type="ECO:0000313" key="3">
    <source>
        <dbReference type="Proteomes" id="UP000241346"/>
    </source>
</evidence>
<name>A0A2T3N9V0_9GAMM</name>
<dbReference type="PANTHER" id="PTHR42886:SF42">
    <property type="entry name" value="ALPHA_BETA-HYDROLASES SUPERFAMILY PROTEIN"/>
    <property type="match status" value="1"/>
</dbReference>
<dbReference type="Pfam" id="PF12697">
    <property type="entry name" value="Abhydrolase_6"/>
    <property type="match status" value="1"/>
</dbReference>
<dbReference type="PANTHER" id="PTHR42886">
    <property type="entry name" value="RE40534P-RELATED"/>
    <property type="match status" value="1"/>
</dbReference>
<proteinExistence type="predicted"/>
<sequence length="269" mass="29550">MAHGIELIYHPTHIESSPKHPPILLVSGAYSGADYYDNNLIPMLNRLGFDCYSMSFRGHHRSYLAKFGVRLSHYFEDLKQAIGLLPSPPIVIAHSMGGFVTAHVCQSMKLPACVLISPVPADGVFASFVSFLVTRPYGATKMLGFSVFPFVSRFFPPPKGLYSKSISKREIAQRSRMMKAEPLLAMLQLNIPPEFHHTNLTSNILVLGAEDDTLIPPSEVEHAADILNGDCIIYSGLSHSMMLEPEAEGICHDIVDWLASKSIVAGNAN</sequence>
<protein>
    <recommendedName>
        <fullName evidence="1">AB hydrolase-1 domain-containing protein</fullName>
    </recommendedName>
</protein>
<evidence type="ECO:0000259" key="1">
    <source>
        <dbReference type="Pfam" id="PF12697"/>
    </source>
</evidence>
<comment type="caution">
    <text evidence="2">The sequence shown here is derived from an EMBL/GenBank/DDBJ whole genome shotgun (WGS) entry which is preliminary data.</text>
</comment>
<dbReference type="Proteomes" id="UP000241346">
    <property type="component" value="Unassembled WGS sequence"/>
</dbReference>
<reference evidence="2 3" key="1">
    <citation type="submission" date="2018-03" db="EMBL/GenBank/DDBJ databases">
        <title>Whole genome sequencing of Histamine producing bacteria.</title>
        <authorList>
            <person name="Butler K."/>
        </authorList>
    </citation>
    <scope>NUCLEOTIDE SEQUENCE [LARGE SCALE GENOMIC DNA]</scope>
    <source>
        <strain evidence="2 3">DSM 19138</strain>
    </source>
</reference>
<organism evidence="2 3">
    <name type="scientific">Photobacterium rosenbergii</name>
    <dbReference type="NCBI Taxonomy" id="294936"/>
    <lineage>
        <taxon>Bacteria</taxon>
        <taxon>Pseudomonadati</taxon>
        <taxon>Pseudomonadota</taxon>
        <taxon>Gammaproteobacteria</taxon>
        <taxon>Vibrionales</taxon>
        <taxon>Vibrionaceae</taxon>
        <taxon>Photobacterium</taxon>
    </lineage>
</organism>
<dbReference type="InterPro" id="IPR000073">
    <property type="entry name" value="AB_hydrolase_1"/>
</dbReference>